<feature type="signal peptide" evidence="1">
    <location>
        <begin position="1"/>
        <end position="21"/>
    </location>
</feature>
<protein>
    <submittedName>
        <fullName evidence="2">DUF2884 family protein</fullName>
    </submittedName>
</protein>
<feature type="chain" id="PRO_5047338773" evidence="1">
    <location>
        <begin position="22"/>
        <end position="250"/>
    </location>
</feature>
<organism evidence="2 3">
    <name type="scientific">Fulvimonas yonginensis</name>
    <dbReference type="NCBI Taxonomy" id="1495200"/>
    <lineage>
        <taxon>Bacteria</taxon>
        <taxon>Pseudomonadati</taxon>
        <taxon>Pseudomonadota</taxon>
        <taxon>Gammaproteobacteria</taxon>
        <taxon>Lysobacterales</taxon>
        <taxon>Rhodanobacteraceae</taxon>
        <taxon>Fulvimonas</taxon>
    </lineage>
</organism>
<dbReference type="Proteomes" id="UP001381174">
    <property type="component" value="Unassembled WGS sequence"/>
</dbReference>
<sequence>MRLRPLFASLILSCAWPTLHAQDLAATCRASSSYDLTLKPDSLLFDRPQPAPFHVQIADGSLRTDGRPVRLSPENQDRLALFERELRALVPRVRAVADSGVDLAVRALHEEAAGMHLAPSTLAELDRRLAAHAAELKRRVAQSNSTHDWQGDLAQQYADRIAGDLVPLIAADLGQQALAAAMNGDLAEAARLRDQATDLATRLQPRLQARMQALRPQVQALCPAIRRLAELQQDVPGADGRPLELLQVGP</sequence>
<accession>A0ABU8J7U7</accession>
<dbReference type="InterPro" id="IPR021307">
    <property type="entry name" value="DUF2884"/>
</dbReference>
<comment type="caution">
    <text evidence="2">The sequence shown here is derived from an EMBL/GenBank/DDBJ whole genome shotgun (WGS) entry which is preliminary data.</text>
</comment>
<gene>
    <name evidence="2" type="ORF">WAT24_02100</name>
</gene>
<evidence type="ECO:0000313" key="2">
    <source>
        <dbReference type="EMBL" id="MEI7035545.1"/>
    </source>
</evidence>
<proteinExistence type="predicted"/>
<dbReference type="RefSeq" id="WP_336806153.1">
    <property type="nucleotide sequence ID" value="NZ_JBBBNY010000001.1"/>
</dbReference>
<reference evidence="2 3" key="1">
    <citation type="journal article" date="2014" name="Int. J. Syst. Evol. Microbiol.">
        <title>Fulvimonas yonginensis sp. nov., isolated from greenhouse soil, and emended description of the genus Fulvimonas.</title>
        <authorList>
            <person name="Ahn J.H."/>
            <person name="Kim S.J."/>
            <person name="Weon H.Y."/>
            <person name="Hong S.B."/>
            <person name="Seok S.J."/>
            <person name="Kwon S.W."/>
        </authorList>
    </citation>
    <scope>NUCLEOTIDE SEQUENCE [LARGE SCALE GENOMIC DNA]</scope>
    <source>
        <strain evidence="2 3">KACC 16952</strain>
    </source>
</reference>
<dbReference type="Pfam" id="PF11101">
    <property type="entry name" value="DUF2884"/>
    <property type="match status" value="1"/>
</dbReference>
<name>A0ABU8J7U7_9GAMM</name>
<keyword evidence="3" id="KW-1185">Reference proteome</keyword>
<keyword evidence="1" id="KW-0732">Signal</keyword>
<evidence type="ECO:0000256" key="1">
    <source>
        <dbReference type="SAM" id="SignalP"/>
    </source>
</evidence>
<evidence type="ECO:0000313" key="3">
    <source>
        <dbReference type="Proteomes" id="UP001381174"/>
    </source>
</evidence>
<dbReference type="EMBL" id="JBBBNY010000001">
    <property type="protein sequence ID" value="MEI7035545.1"/>
    <property type="molecule type" value="Genomic_DNA"/>
</dbReference>